<proteinExistence type="predicted"/>
<dbReference type="PATRIC" id="fig|1423730.4.peg.2318"/>
<evidence type="ECO:0000313" key="1">
    <source>
        <dbReference type="EMBL" id="KRN21428.1"/>
    </source>
</evidence>
<organism evidence="1 2">
    <name type="scientific">Lacticaseibacillus camelliae DSM 22697 = JCM 13995</name>
    <dbReference type="NCBI Taxonomy" id="1423730"/>
    <lineage>
        <taxon>Bacteria</taxon>
        <taxon>Bacillati</taxon>
        <taxon>Bacillota</taxon>
        <taxon>Bacilli</taxon>
        <taxon>Lactobacillales</taxon>
        <taxon>Lactobacillaceae</taxon>
        <taxon>Lacticaseibacillus</taxon>
    </lineage>
</organism>
<reference evidence="1 2" key="1">
    <citation type="journal article" date="2015" name="Genome Announc.">
        <title>Expanding the biotechnology potential of lactobacilli through comparative genomics of 213 strains and associated genera.</title>
        <authorList>
            <person name="Sun Z."/>
            <person name="Harris H.M."/>
            <person name="McCann A."/>
            <person name="Guo C."/>
            <person name="Argimon S."/>
            <person name="Zhang W."/>
            <person name="Yang X."/>
            <person name="Jeffery I.B."/>
            <person name="Cooney J.C."/>
            <person name="Kagawa T.F."/>
            <person name="Liu W."/>
            <person name="Song Y."/>
            <person name="Salvetti E."/>
            <person name="Wrobel A."/>
            <person name="Rasinkangas P."/>
            <person name="Parkhill J."/>
            <person name="Rea M.C."/>
            <person name="O'Sullivan O."/>
            <person name="Ritari J."/>
            <person name="Douillard F.P."/>
            <person name="Paul Ross R."/>
            <person name="Yang R."/>
            <person name="Briner A.E."/>
            <person name="Felis G.E."/>
            <person name="de Vos W.M."/>
            <person name="Barrangou R."/>
            <person name="Klaenhammer T.R."/>
            <person name="Caufield P.W."/>
            <person name="Cui Y."/>
            <person name="Zhang H."/>
            <person name="O'Toole P.W."/>
        </authorList>
    </citation>
    <scope>NUCLEOTIDE SEQUENCE [LARGE SCALE GENOMIC DNA]</scope>
    <source>
        <strain evidence="1 2">DSM 22697</strain>
    </source>
</reference>
<name>A0A0R2F9F2_9LACO</name>
<sequence>MMELVYCVQLILNTQYRSKDKGRWINGAALSPKTPDSSRPRMGYPLLLRKNGVIHREITPFL</sequence>
<accession>A0A0R2F9F2</accession>
<protein>
    <submittedName>
        <fullName evidence="1">Uncharacterized protein</fullName>
    </submittedName>
</protein>
<gene>
    <name evidence="1" type="ORF">FC75_GL002230</name>
</gene>
<dbReference type="STRING" id="1423730.FC75_GL002230"/>
<dbReference type="Proteomes" id="UP000050865">
    <property type="component" value="Unassembled WGS sequence"/>
</dbReference>
<evidence type="ECO:0000313" key="2">
    <source>
        <dbReference type="Proteomes" id="UP000050865"/>
    </source>
</evidence>
<dbReference type="EMBL" id="AYZJ01000050">
    <property type="protein sequence ID" value="KRN21428.1"/>
    <property type="molecule type" value="Genomic_DNA"/>
</dbReference>
<comment type="caution">
    <text evidence="1">The sequence shown here is derived from an EMBL/GenBank/DDBJ whole genome shotgun (WGS) entry which is preliminary data.</text>
</comment>
<dbReference type="AlphaFoldDB" id="A0A0R2F9F2"/>
<keyword evidence="2" id="KW-1185">Reference proteome</keyword>